<dbReference type="Proteomes" id="UP000241118">
    <property type="component" value="Unassembled WGS sequence"/>
</dbReference>
<sequence>MLQFVEGPGGTTTLVTGWPETRSHRPCDPLDVLLPGGALRDPGVLARARRALAGLCTTLAALHAHRVVHGGLTPAGLLMLDDGTLQLRDLARIDPAAPEYPAPEQLARAAAGPWTDVYQVGAIAHHLLTGRHPSPHAPLPIRRWESDIPTDLAEAIDAALVADPSKRPNAAVLGARLRGPAHPIR</sequence>
<name>A0A2P8I479_SACCR</name>
<evidence type="ECO:0000256" key="7">
    <source>
        <dbReference type="SAM" id="MobiDB-lite"/>
    </source>
</evidence>
<evidence type="ECO:0000256" key="4">
    <source>
        <dbReference type="ARBA" id="ARBA00022741"/>
    </source>
</evidence>
<evidence type="ECO:0000313" key="10">
    <source>
        <dbReference type="Proteomes" id="UP000241118"/>
    </source>
</evidence>
<evidence type="ECO:0000256" key="5">
    <source>
        <dbReference type="ARBA" id="ARBA00022777"/>
    </source>
</evidence>
<dbReference type="PANTHER" id="PTHR43289">
    <property type="entry name" value="MITOGEN-ACTIVATED PROTEIN KINASE KINASE KINASE 20-RELATED"/>
    <property type="match status" value="1"/>
</dbReference>
<keyword evidence="3" id="KW-0808">Transferase</keyword>
<evidence type="ECO:0000259" key="8">
    <source>
        <dbReference type="PROSITE" id="PS50011"/>
    </source>
</evidence>
<keyword evidence="2" id="KW-0723">Serine/threonine-protein kinase</keyword>
<keyword evidence="4" id="KW-0547">Nucleotide-binding</keyword>
<reference evidence="9 10" key="1">
    <citation type="submission" date="2018-03" db="EMBL/GenBank/DDBJ databases">
        <title>Genomic Encyclopedia of Type Strains, Phase III (KMG-III): the genomes of soil and plant-associated and newly described type strains.</title>
        <authorList>
            <person name="Whitman W."/>
        </authorList>
    </citation>
    <scope>NUCLEOTIDE SEQUENCE [LARGE SCALE GENOMIC DNA]</scope>
    <source>
        <strain evidence="9 10">CGMCC 4.7097</strain>
    </source>
</reference>
<dbReference type="EC" id="2.7.11.1" evidence="1"/>
<evidence type="ECO:0000256" key="6">
    <source>
        <dbReference type="ARBA" id="ARBA00022840"/>
    </source>
</evidence>
<organism evidence="9 10">
    <name type="scientific">Saccharothrix carnea</name>
    <dbReference type="NCBI Taxonomy" id="1280637"/>
    <lineage>
        <taxon>Bacteria</taxon>
        <taxon>Bacillati</taxon>
        <taxon>Actinomycetota</taxon>
        <taxon>Actinomycetes</taxon>
        <taxon>Pseudonocardiales</taxon>
        <taxon>Pseudonocardiaceae</taxon>
        <taxon>Saccharothrix</taxon>
    </lineage>
</organism>
<keyword evidence="5" id="KW-0418">Kinase</keyword>
<dbReference type="InterPro" id="IPR011009">
    <property type="entry name" value="Kinase-like_dom_sf"/>
</dbReference>
<proteinExistence type="predicted"/>
<accession>A0A2P8I479</accession>
<dbReference type="AlphaFoldDB" id="A0A2P8I479"/>
<dbReference type="EMBL" id="PYAX01000009">
    <property type="protein sequence ID" value="PSL53270.1"/>
    <property type="molecule type" value="Genomic_DNA"/>
</dbReference>
<evidence type="ECO:0000256" key="1">
    <source>
        <dbReference type="ARBA" id="ARBA00012513"/>
    </source>
</evidence>
<evidence type="ECO:0000256" key="2">
    <source>
        <dbReference type="ARBA" id="ARBA00022527"/>
    </source>
</evidence>
<dbReference type="Gene3D" id="1.10.510.10">
    <property type="entry name" value="Transferase(Phosphotransferase) domain 1"/>
    <property type="match status" value="1"/>
</dbReference>
<feature type="domain" description="Protein kinase" evidence="8">
    <location>
        <begin position="1"/>
        <end position="185"/>
    </location>
</feature>
<dbReference type="PROSITE" id="PS50011">
    <property type="entry name" value="PROTEIN_KINASE_DOM"/>
    <property type="match status" value="1"/>
</dbReference>
<evidence type="ECO:0000313" key="9">
    <source>
        <dbReference type="EMBL" id="PSL53270.1"/>
    </source>
</evidence>
<dbReference type="InterPro" id="IPR000719">
    <property type="entry name" value="Prot_kinase_dom"/>
</dbReference>
<comment type="caution">
    <text evidence="9">The sequence shown here is derived from an EMBL/GenBank/DDBJ whole genome shotgun (WGS) entry which is preliminary data.</text>
</comment>
<dbReference type="SUPFAM" id="SSF56112">
    <property type="entry name" value="Protein kinase-like (PK-like)"/>
    <property type="match status" value="1"/>
</dbReference>
<evidence type="ECO:0000256" key="3">
    <source>
        <dbReference type="ARBA" id="ARBA00022679"/>
    </source>
</evidence>
<protein>
    <recommendedName>
        <fullName evidence="1">non-specific serine/threonine protein kinase</fullName>
        <ecNumber evidence="1">2.7.11.1</ecNumber>
    </recommendedName>
</protein>
<dbReference type="GO" id="GO:0004674">
    <property type="term" value="F:protein serine/threonine kinase activity"/>
    <property type="evidence" value="ECO:0007669"/>
    <property type="project" value="UniProtKB-KW"/>
</dbReference>
<feature type="region of interest" description="Disordered" evidence="7">
    <location>
        <begin position="1"/>
        <end position="20"/>
    </location>
</feature>
<dbReference type="PANTHER" id="PTHR43289:SF6">
    <property type="entry name" value="SERINE_THREONINE-PROTEIN KINASE NEKL-3"/>
    <property type="match status" value="1"/>
</dbReference>
<keyword evidence="6" id="KW-0067">ATP-binding</keyword>
<dbReference type="GO" id="GO:0005524">
    <property type="term" value="F:ATP binding"/>
    <property type="evidence" value="ECO:0007669"/>
    <property type="project" value="UniProtKB-KW"/>
</dbReference>
<keyword evidence="10" id="KW-1185">Reference proteome</keyword>
<gene>
    <name evidence="9" type="ORF">B0I31_10960</name>
</gene>